<proteinExistence type="predicted"/>
<dbReference type="EMBL" id="HACG01002605">
    <property type="protein sequence ID" value="CEK49470.1"/>
    <property type="molecule type" value="Transcribed_RNA"/>
</dbReference>
<protein>
    <submittedName>
        <fullName evidence="1">Uncharacterized protein</fullName>
    </submittedName>
</protein>
<evidence type="ECO:0000313" key="1">
    <source>
        <dbReference type="EMBL" id="CEK49470.1"/>
    </source>
</evidence>
<reference evidence="1" key="1">
    <citation type="submission" date="2014-12" db="EMBL/GenBank/DDBJ databases">
        <title>Insight into the proteome of Arion vulgaris.</title>
        <authorList>
            <person name="Aradska J."/>
            <person name="Bulat T."/>
            <person name="Smidak R."/>
            <person name="Sarate P."/>
            <person name="Gangsoo J."/>
            <person name="Sialana F."/>
            <person name="Bilban M."/>
            <person name="Lubec G."/>
        </authorList>
    </citation>
    <scope>NUCLEOTIDE SEQUENCE</scope>
    <source>
        <tissue evidence="1">Skin</tissue>
    </source>
</reference>
<name>A0A0B6Y1U7_9EUPU</name>
<gene>
    <name evidence="1" type="primary">ORF7863</name>
</gene>
<feature type="non-terminal residue" evidence="1">
    <location>
        <position position="1"/>
    </location>
</feature>
<accession>A0A0B6Y1U7</accession>
<dbReference type="AlphaFoldDB" id="A0A0B6Y1U7"/>
<organism evidence="1">
    <name type="scientific">Arion vulgaris</name>
    <dbReference type="NCBI Taxonomy" id="1028688"/>
    <lineage>
        <taxon>Eukaryota</taxon>
        <taxon>Metazoa</taxon>
        <taxon>Spiralia</taxon>
        <taxon>Lophotrochozoa</taxon>
        <taxon>Mollusca</taxon>
        <taxon>Gastropoda</taxon>
        <taxon>Heterobranchia</taxon>
        <taxon>Euthyneura</taxon>
        <taxon>Panpulmonata</taxon>
        <taxon>Eupulmonata</taxon>
        <taxon>Stylommatophora</taxon>
        <taxon>Helicina</taxon>
        <taxon>Arionoidea</taxon>
        <taxon>Arionidae</taxon>
        <taxon>Arion</taxon>
    </lineage>
</organism>
<sequence>LQHSERVNYLAQNKCSTAVDVKLQFNIYYIHSNMYTTEALFSCAVQNNIKKFLYNGSLQNTSNSGAHDDCDNLHILLLKLRNVLL</sequence>